<dbReference type="GO" id="GO:0005524">
    <property type="term" value="F:ATP binding"/>
    <property type="evidence" value="ECO:0007669"/>
    <property type="project" value="UniProtKB-KW"/>
</dbReference>
<evidence type="ECO:0000313" key="11">
    <source>
        <dbReference type="EMBL" id="KAF3852903.1"/>
    </source>
</evidence>
<feature type="domain" description="FAM20 C-terminal" evidence="9">
    <location>
        <begin position="174"/>
        <end position="211"/>
    </location>
</feature>
<organism evidence="11 12">
    <name type="scientific">Dissostichus mawsoni</name>
    <name type="common">Antarctic cod</name>
    <dbReference type="NCBI Taxonomy" id="36200"/>
    <lineage>
        <taxon>Eukaryota</taxon>
        <taxon>Metazoa</taxon>
        <taxon>Chordata</taxon>
        <taxon>Craniata</taxon>
        <taxon>Vertebrata</taxon>
        <taxon>Euteleostomi</taxon>
        <taxon>Actinopterygii</taxon>
        <taxon>Neopterygii</taxon>
        <taxon>Teleostei</taxon>
        <taxon>Neoteleostei</taxon>
        <taxon>Acanthomorphata</taxon>
        <taxon>Eupercaria</taxon>
        <taxon>Perciformes</taxon>
        <taxon>Notothenioidei</taxon>
        <taxon>Nototheniidae</taxon>
        <taxon>Dissostichus</taxon>
    </lineage>
</organism>
<dbReference type="InterPro" id="IPR041228">
    <property type="entry name" value="Dynein_C"/>
</dbReference>
<dbReference type="InterPro" id="IPR009581">
    <property type="entry name" value="FAM20_C"/>
</dbReference>
<dbReference type="Pfam" id="PF18199">
    <property type="entry name" value="Dynein_C"/>
    <property type="match status" value="1"/>
</dbReference>
<proteinExistence type="inferred from homology"/>
<evidence type="ECO:0000256" key="7">
    <source>
        <dbReference type="PIRSR" id="PIRSR624869-2"/>
    </source>
</evidence>
<accession>A0A7J5YUM3</accession>
<evidence type="ECO:0000256" key="5">
    <source>
        <dbReference type="ARBA" id="ARBA00023180"/>
    </source>
</evidence>
<feature type="active site" evidence="6">
    <location>
        <position position="180"/>
    </location>
</feature>
<feature type="binding site" evidence="7">
    <location>
        <position position="200"/>
    </location>
    <ligand>
        <name>ATP</name>
        <dbReference type="ChEBI" id="CHEBI:30616"/>
    </ligand>
</feature>
<gene>
    <name evidence="11" type="ORF">F7725_006258</name>
</gene>
<keyword evidence="3" id="KW-0333">Golgi apparatus</keyword>
<dbReference type="AlphaFoldDB" id="A0A7J5YUM3"/>
<dbReference type="PANTHER" id="PTHR12450">
    <property type="entry name" value="DENTIN MATRIX PROTEIN 4 PROTEIN FAM20"/>
    <property type="match status" value="1"/>
</dbReference>
<keyword evidence="8" id="KW-0464">Manganese</keyword>
<evidence type="ECO:0000256" key="6">
    <source>
        <dbReference type="PIRSR" id="PIRSR624869-1"/>
    </source>
</evidence>
<evidence type="ECO:0000259" key="10">
    <source>
        <dbReference type="Pfam" id="PF18199"/>
    </source>
</evidence>
<evidence type="ECO:0000256" key="3">
    <source>
        <dbReference type="ARBA" id="ARBA00023034"/>
    </source>
</evidence>
<reference evidence="11 12" key="1">
    <citation type="submission" date="2020-03" db="EMBL/GenBank/DDBJ databases">
        <title>Dissostichus mawsoni Genome sequencing and assembly.</title>
        <authorList>
            <person name="Park H."/>
        </authorList>
    </citation>
    <scope>NUCLEOTIDE SEQUENCE [LARGE SCALE GENOMIC DNA]</scope>
    <source>
        <strain evidence="11">DM0001</strain>
        <tissue evidence="11">Muscle</tissue>
    </source>
</reference>
<keyword evidence="12" id="KW-1185">Reference proteome</keyword>
<dbReference type="InterPro" id="IPR043160">
    <property type="entry name" value="Dynein_C_barrel"/>
</dbReference>
<keyword evidence="8" id="KW-0479">Metal-binding</keyword>
<evidence type="ECO:0000256" key="2">
    <source>
        <dbReference type="ARBA" id="ARBA00006557"/>
    </source>
</evidence>
<comment type="cofactor">
    <cofactor evidence="8">
        <name>Mn(2+)</name>
        <dbReference type="ChEBI" id="CHEBI:29035"/>
    </cofactor>
</comment>
<keyword evidence="7" id="KW-0067">ATP-binding</keyword>
<dbReference type="GO" id="GO:0005794">
    <property type="term" value="C:Golgi apparatus"/>
    <property type="evidence" value="ECO:0007669"/>
    <property type="project" value="UniProtKB-SubCell"/>
</dbReference>
<feature type="binding site" evidence="8">
    <location>
        <position position="200"/>
    </location>
    <ligand>
        <name>Mn(2+)</name>
        <dbReference type="ChEBI" id="CHEBI:29035"/>
    </ligand>
</feature>
<comment type="subcellular location">
    <subcellularLocation>
        <location evidence="1">Golgi apparatus</location>
    </subcellularLocation>
</comment>
<dbReference type="Proteomes" id="UP000518266">
    <property type="component" value="Unassembled WGS sequence"/>
</dbReference>
<dbReference type="OrthoDB" id="5986589at2759"/>
<feature type="binding site" evidence="7">
    <location>
        <position position="185"/>
    </location>
    <ligand>
        <name>ATP</name>
        <dbReference type="ChEBI" id="CHEBI:30616"/>
    </ligand>
</feature>
<dbReference type="GO" id="GO:0016773">
    <property type="term" value="F:phosphotransferase activity, alcohol group as acceptor"/>
    <property type="evidence" value="ECO:0007669"/>
    <property type="project" value="TreeGrafter"/>
</dbReference>
<dbReference type="EMBL" id="JAAKFY010000009">
    <property type="protein sequence ID" value="KAF3852903.1"/>
    <property type="molecule type" value="Genomic_DNA"/>
</dbReference>
<keyword evidence="5" id="KW-0325">Glycoprotein</keyword>
<dbReference type="Gene3D" id="3.10.490.20">
    <property type="match status" value="1"/>
</dbReference>
<keyword evidence="4" id="KW-1015">Disulfide bond</keyword>
<comment type="similarity">
    <text evidence="2">Belongs to the FAM20 family.</text>
</comment>
<evidence type="ECO:0000256" key="4">
    <source>
        <dbReference type="ARBA" id="ARBA00023157"/>
    </source>
</evidence>
<dbReference type="Pfam" id="PF06702">
    <property type="entry name" value="Fam20C"/>
    <property type="match status" value="1"/>
</dbReference>
<dbReference type="InterPro" id="IPR024869">
    <property type="entry name" value="FAM20"/>
</dbReference>
<evidence type="ECO:0000256" key="8">
    <source>
        <dbReference type="PIRSR" id="PIRSR624869-3"/>
    </source>
</evidence>
<comment type="caution">
    <text evidence="11">The sequence shown here is derived from an EMBL/GenBank/DDBJ whole genome shotgun (WGS) entry which is preliminary data.</text>
</comment>
<dbReference type="PANTHER" id="PTHR12450:SF22">
    <property type="entry name" value="EXTRACELLULAR SERINE_THREONINE PROTEIN CG31145"/>
    <property type="match status" value="1"/>
</dbReference>
<evidence type="ECO:0000256" key="1">
    <source>
        <dbReference type="ARBA" id="ARBA00004555"/>
    </source>
</evidence>
<protein>
    <submittedName>
        <fullName evidence="11">Uncharacterized protein</fullName>
    </submittedName>
</protein>
<sequence>MFFRDRLQAVKTFLSHRNVCTAVSPLNDFLQDEWDHITYSVSSLLSQLHHCTPPLLEVSHLERRAELLAVYLQHHASSDPPGAFRLSAFRNPRGFLQALRREAALKHCRNISDITLQYQVLSDSSHSLPLDAVYLCGLELRSASWDMQSAALQDSLQPRSLPLVCVEANIHFIQLPGNMDRHHYETFEKFGNNTFLIHLDNGRALCEERKRREEGDEDQVLYDDIAHLKGEEPPAG</sequence>
<feature type="domain" description="Dynein heavy chain C-terminal" evidence="10">
    <location>
        <begin position="58"/>
        <end position="166"/>
    </location>
</feature>
<keyword evidence="7" id="KW-0547">Nucleotide-binding</keyword>
<name>A0A7J5YUM3_DISMA</name>
<evidence type="ECO:0000259" key="9">
    <source>
        <dbReference type="Pfam" id="PF06702"/>
    </source>
</evidence>
<dbReference type="GO" id="GO:0046872">
    <property type="term" value="F:metal ion binding"/>
    <property type="evidence" value="ECO:0007669"/>
    <property type="project" value="UniProtKB-KW"/>
</dbReference>
<evidence type="ECO:0000313" key="12">
    <source>
        <dbReference type="Proteomes" id="UP000518266"/>
    </source>
</evidence>